<name>A0A2T3BCK8_AMORE</name>
<evidence type="ECO:0000313" key="2">
    <source>
        <dbReference type="Proteomes" id="UP000241818"/>
    </source>
</evidence>
<gene>
    <name evidence="1" type="ORF">M430DRAFT_92187</name>
</gene>
<keyword evidence="2" id="KW-1185">Reference proteome</keyword>
<dbReference type="GeneID" id="36577779"/>
<reference evidence="1 2" key="1">
    <citation type="journal article" date="2018" name="New Phytol.">
        <title>Comparative genomics and transcriptomics depict ericoid mycorrhizal fungi as versatile saprotrophs and plant mutualists.</title>
        <authorList>
            <person name="Martino E."/>
            <person name="Morin E."/>
            <person name="Grelet G.A."/>
            <person name="Kuo A."/>
            <person name="Kohler A."/>
            <person name="Daghino S."/>
            <person name="Barry K.W."/>
            <person name="Cichocki N."/>
            <person name="Clum A."/>
            <person name="Dockter R.B."/>
            <person name="Hainaut M."/>
            <person name="Kuo R.C."/>
            <person name="LaButti K."/>
            <person name="Lindahl B.D."/>
            <person name="Lindquist E.A."/>
            <person name="Lipzen A."/>
            <person name="Khouja H.R."/>
            <person name="Magnuson J."/>
            <person name="Murat C."/>
            <person name="Ohm R.A."/>
            <person name="Singer S.W."/>
            <person name="Spatafora J.W."/>
            <person name="Wang M."/>
            <person name="Veneault-Fourrey C."/>
            <person name="Henrissat B."/>
            <person name="Grigoriev I.V."/>
            <person name="Martin F.M."/>
            <person name="Perotto S."/>
        </authorList>
    </citation>
    <scope>NUCLEOTIDE SEQUENCE [LARGE SCALE GENOMIC DNA]</scope>
    <source>
        <strain evidence="1 2">ATCC 22711</strain>
    </source>
</reference>
<evidence type="ECO:0000313" key="1">
    <source>
        <dbReference type="EMBL" id="PSS27073.1"/>
    </source>
</evidence>
<sequence>YSNLDYASYIEIQRLTIRYLFSYYSSVISFRLKRLQVVALSFIEIEYYRLSNAIREAA</sequence>
<dbReference type="RefSeq" id="XP_024724598.1">
    <property type="nucleotide sequence ID" value="XM_024869698.1"/>
</dbReference>
<dbReference type="Proteomes" id="UP000241818">
    <property type="component" value="Unassembled WGS sequence"/>
</dbReference>
<dbReference type="InParanoid" id="A0A2T3BCK8"/>
<proteinExistence type="predicted"/>
<feature type="non-terminal residue" evidence="1">
    <location>
        <position position="1"/>
    </location>
</feature>
<organism evidence="1 2">
    <name type="scientific">Amorphotheca resinae ATCC 22711</name>
    <dbReference type="NCBI Taxonomy" id="857342"/>
    <lineage>
        <taxon>Eukaryota</taxon>
        <taxon>Fungi</taxon>
        <taxon>Dikarya</taxon>
        <taxon>Ascomycota</taxon>
        <taxon>Pezizomycotina</taxon>
        <taxon>Leotiomycetes</taxon>
        <taxon>Helotiales</taxon>
        <taxon>Amorphothecaceae</taxon>
        <taxon>Amorphotheca</taxon>
    </lineage>
</organism>
<dbReference type="EMBL" id="KZ679006">
    <property type="protein sequence ID" value="PSS27073.1"/>
    <property type="molecule type" value="Genomic_DNA"/>
</dbReference>
<dbReference type="AlphaFoldDB" id="A0A2T3BCK8"/>
<accession>A0A2T3BCK8</accession>
<protein>
    <submittedName>
        <fullName evidence="1">Uncharacterized protein</fullName>
    </submittedName>
</protein>